<dbReference type="Pfam" id="PF04786">
    <property type="entry name" value="Baculo_DNA_bind"/>
    <property type="match status" value="1"/>
</dbReference>
<sequence length="328" mass="37711">MSKRLNTDEIGNEVAAKHRADSAGSSSDDELPLTQQLSVYNNGAGGEDEDDEVHHPDGNKMLCIFKTPTMTRDVTWMDKLRYNLKEKNMTVFHYNSKLFENLGFLRESINIDDNISEFLPTVSQNIVITRPKSPRVVYQVGKLCKGGMIPFFFFDYVRVTAAESTFGNYLSLNWSNMYLHNEAFAKLIIEFKRWECDTMKLKNVVYVNMPAGITNPADAHNNVAAKAAFTRKFFDIKQKSNEQNFMTGELKKKIVCEQFTQERFREVFKFQNADDKTSSEVQMLAGVLIEGFKQSKEDIDYETVNCKTLQEKTYSLSVKPMVFFNIEE</sequence>
<proteinExistence type="predicted"/>
<feature type="region of interest" description="Disordered" evidence="1">
    <location>
        <begin position="1"/>
        <end position="34"/>
    </location>
</feature>
<evidence type="ECO:0000256" key="1">
    <source>
        <dbReference type="SAM" id="MobiDB-lite"/>
    </source>
</evidence>
<evidence type="ECO:0000313" key="2">
    <source>
        <dbReference type="EMBL" id="UVZ34990.1"/>
    </source>
</evidence>
<reference evidence="2" key="1">
    <citation type="journal article" date="1968" name="J. Invertebr. Pathol.">
        <title>A previously undescribed polyhedrosis of the zebra caterpillar, Ceramica picta.</title>
        <authorList>
            <person name="Adams J.R."/>
            <person name="Wallis R.L."/>
            <person name="Wilcox T.A."/>
            <person name="Faust R.M."/>
        </authorList>
    </citation>
    <scope>NUCLEOTIDE SEQUENCE</scope>
    <source>
        <strain evidence="2">185</strain>
        <strain evidence="3">600</strain>
    </source>
</reference>
<reference evidence="2" key="2">
    <citation type="submission" date="2021-04" db="EMBL/GenBank/DDBJ databases">
        <title>Melanchra picta nucleopolyhedrovirus is an isolate of species Mamestra configurata nucleopolyhedrovirus A.</title>
        <authorList>
            <person name="Harrison R.L."/>
            <person name="Rowley D.L."/>
        </authorList>
    </citation>
    <scope>NUCLEOTIDE SEQUENCE</scope>
    <source>
        <strain evidence="2">185</strain>
        <strain evidence="3">600</strain>
    </source>
</reference>
<evidence type="ECO:0000313" key="3">
    <source>
        <dbReference type="EMBL" id="UVZ35162.1"/>
    </source>
</evidence>
<organism evidence="2">
    <name type="scientific">Melanchra picta nucleopolyhedrovirus</name>
    <dbReference type="NCBI Taxonomy" id="2975247"/>
    <lineage>
        <taxon>Viruses</taxon>
        <taxon>Viruses incertae sedis</taxon>
        <taxon>Naldaviricetes</taxon>
        <taxon>Lefavirales</taxon>
        <taxon>Baculoviridae</taxon>
        <taxon>Alphabaculovirus</taxon>
        <taxon>Alphabaculovirus maconfiguratae</taxon>
    </lineage>
</organism>
<protein>
    <submittedName>
        <fullName evidence="2">DBP</fullName>
    </submittedName>
</protein>
<name>A0AA49CJA3_NPVMC</name>
<dbReference type="InterPro" id="IPR006871">
    <property type="entry name" value="ssDNA-bd_baculovirus"/>
</dbReference>
<dbReference type="EMBL" id="MW892741">
    <property type="protein sequence ID" value="UVZ35162.1"/>
    <property type="molecule type" value="Genomic_DNA"/>
</dbReference>
<accession>A0AA49CJA3</accession>
<dbReference type="EMBL" id="MW892740">
    <property type="protein sequence ID" value="UVZ34990.1"/>
    <property type="molecule type" value="Genomic_DNA"/>
</dbReference>